<dbReference type="RefSeq" id="WP_214346766.1">
    <property type="nucleotide sequence ID" value="NZ_JAHBOH010000001.1"/>
</dbReference>
<sequence length="74" mass="7566">MIATWVVEVAVHQLDLDVGGAPPTGAALARRTLEAIAEHALPEAFGDDEAVLAGLGRTGWPPGVPGRGPFPVSL</sequence>
<keyword evidence="2" id="KW-1185">Reference proteome</keyword>
<gene>
    <name evidence="1" type="ORF">KIN34_03580</name>
</gene>
<reference evidence="1 2" key="1">
    <citation type="submission" date="2021-05" db="EMBL/GenBank/DDBJ databases">
        <title>Description of Cellulomonas sp. DKR-3 sp. nov.</title>
        <authorList>
            <person name="Dahal R.H."/>
            <person name="Chaudhary D.K."/>
        </authorList>
    </citation>
    <scope>NUCLEOTIDE SEQUENCE [LARGE SCALE GENOMIC DNA]</scope>
    <source>
        <strain evidence="1 2">DKR-3</strain>
    </source>
</reference>
<evidence type="ECO:0000313" key="1">
    <source>
        <dbReference type="EMBL" id="MBT0993365.1"/>
    </source>
</evidence>
<proteinExistence type="predicted"/>
<evidence type="ECO:0008006" key="3">
    <source>
        <dbReference type="Google" id="ProtNLM"/>
    </source>
</evidence>
<organism evidence="1 2">
    <name type="scientific">Cellulomonas fulva</name>
    <dbReference type="NCBI Taxonomy" id="2835530"/>
    <lineage>
        <taxon>Bacteria</taxon>
        <taxon>Bacillati</taxon>
        <taxon>Actinomycetota</taxon>
        <taxon>Actinomycetes</taxon>
        <taxon>Micrococcales</taxon>
        <taxon>Cellulomonadaceae</taxon>
        <taxon>Cellulomonas</taxon>
    </lineage>
</organism>
<accession>A0ABS5TW72</accession>
<name>A0ABS5TW72_9CELL</name>
<dbReference type="Proteomes" id="UP000722125">
    <property type="component" value="Unassembled WGS sequence"/>
</dbReference>
<comment type="caution">
    <text evidence="1">The sequence shown here is derived from an EMBL/GenBank/DDBJ whole genome shotgun (WGS) entry which is preliminary data.</text>
</comment>
<evidence type="ECO:0000313" key="2">
    <source>
        <dbReference type="Proteomes" id="UP000722125"/>
    </source>
</evidence>
<dbReference type="EMBL" id="JAHBOH010000001">
    <property type="protein sequence ID" value="MBT0993365.1"/>
    <property type="molecule type" value="Genomic_DNA"/>
</dbReference>
<protein>
    <recommendedName>
        <fullName evidence="3">Mycothiol-dependent maleylpyruvate isomerase metal-binding domain-containing protein</fullName>
    </recommendedName>
</protein>